<feature type="coiled-coil region" evidence="2">
    <location>
        <begin position="144"/>
        <end position="171"/>
    </location>
</feature>
<dbReference type="InterPro" id="IPR051876">
    <property type="entry name" value="ODA-DC/CCD"/>
</dbReference>
<gene>
    <name evidence="4" type="ORF">HERILL_LOCUS14632</name>
</gene>
<keyword evidence="5" id="KW-1185">Reference proteome</keyword>
<keyword evidence="1 2" id="KW-0175">Coiled coil</keyword>
<organism evidence="4 5">
    <name type="scientific">Hermetia illucens</name>
    <name type="common">Black soldier fly</name>
    <dbReference type="NCBI Taxonomy" id="343691"/>
    <lineage>
        <taxon>Eukaryota</taxon>
        <taxon>Metazoa</taxon>
        <taxon>Ecdysozoa</taxon>
        <taxon>Arthropoda</taxon>
        <taxon>Hexapoda</taxon>
        <taxon>Insecta</taxon>
        <taxon>Pterygota</taxon>
        <taxon>Neoptera</taxon>
        <taxon>Endopterygota</taxon>
        <taxon>Diptera</taxon>
        <taxon>Brachycera</taxon>
        <taxon>Stratiomyomorpha</taxon>
        <taxon>Stratiomyidae</taxon>
        <taxon>Hermetiinae</taxon>
        <taxon>Hermetia</taxon>
    </lineage>
</organism>
<reference evidence="4 5" key="1">
    <citation type="submission" date="2020-11" db="EMBL/GenBank/DDBJ databases">
        <authorList>
            <person name="Wallbank WR R."/>
            <person name="Pardo Diaz C."/>
            <person name="Kozak K."/>
            <person name="Martin S."/>
            <person name="Jiggins C."/>
            <person name="Moest M."/>
            <person name="Warren A I."/>
            <person name="Generalovic N T."/>
            <person name="Byers J.R.P. K."/>
            <person name="Montejo-Kovacevich G."/>
            <person name="Yen C E."/>
        </authorList>
    </citation>
    <scope>NUCLEOTIDE SEQUENCE [LARGE SCALE GENOMIC DNA]</scope>
</reference>
<evidence type="ECO:0000313" key="4">
    <source>
        <dbReference type="EMBL" id="CAD7092255.1"/>
    </source>
</evidence>
<dbReference type="PANTHER" id="PTHR21694:SF18">
    <property type="entry name" value="COILED-COIL DOMAIN-CONTAINING PROTEIN 63"/>
    <property type="match status" value="1"/>
</dbReference>
<evidence type="ECO:0000256" key="2">
    <source>
        <dbReference type="SAM" id="Coils"/>
    </source>
</evidence>
<feature type="domain" description="ODAD1 central coiled coil region" evidence="3">
    <location>
        <begin position="157"/>
        <end position="435"/>
    </location>
</feature>
<dbReference type="Pfam" id="PF21773">
    <property type="entry name" value="ODAD1_CC"/>
    <property type="match status" value="1"/>
</dbReference>
<dbReference type="InParanoid" id="A0A7R8V3K7"/>
<feature type="coiled-coil region" evidence="2">
    <location>
        <begin position="373"/>
        <end position="407"/>
    </location>
</feature>
<proteinExistence type="predicted"/>
<feature type="coiled-coil region" evidence="2">
    <location>
        <begin position="21"/>
        <end position="86"/>
    </location>
</feature>
<accession>A0A7R8V3K7</accession>
<dbReference type="PANTHER" id="PTHR21694">
    <property type="entry name" value="COILED-COIL DOMAIN-CONTAINING PROTEIN 63"/>
    <property type="match status" value="1"/>
</dbReference>
<dbReference type="AlphaFoldDB" id="A0A7R8V3K7"/>
<name>A0A7R8V3K7_HERIL</name>
<dbReference type="EMBL" id="LR899014">
    <property type="protein sequence ID" value="CAD7092255.1"/>
    <property type="molecule type" value="Genomic_DNA"/>
</dbReference>
<dbReference type="InterPro" id="IPR049258">
    <property type="entry name" value="ODAD1_CC"/>
</dbReference>
<dbReference type="OrthoDB" id="6766775at2759"/>
<protein>
    <recommendedName>
        <fullName evidence="3">ODAD1 central coiled coil region domain-containing protein</fullName>
    </recommendedName>
</protein>
<evidence type="ECO:0000313" key="5">
    <source>
        <dbReference type="Proteomes" id="UP000594454"/>
    </source>
</evidence>
<evidence type="ECO:0000256" key="1">
    <source>
        <dbReference type="ARBA" id="ARBA00023054"/>
    </source>
</evidence>
<sequence length="561" mass="66353">MAGDKKVADKTLMQVLTPEAREEILKQYRNHSKELVKLQREYKSLLGTPVLSKVENIKRTNFLKNLQQLEKEKEEILSNLQVALGKVHLQEYESHIKTIKAHVCCQERLQEEIDLLYTNIDHLVHQQLKADQEIYKLNFKATSEAQYNETVKKAKSNLEILENQLDVSKKRECSLITENMRLRNLIVDMLYDRSLFNKLWHRMMTHLNHDKKFLIDLVERAIDCFEEGTEICQKLDSIQSKKNRDVETKIVEMQELIKRGHADKYNMKFLLAKGKNRELADLEAREYKRREIFKVSHMKKISLYKAILDKILSFSGVETITEAIEKFQKQEDVFYSYFNYMNELSYQVQVLDNCLNDLYQGIIARRTVNVVSEQFEKNKIKELEKQLAAEEQKTKEKEKEKDAYDKELENLFTGLHDVFTLLQCDDAPLMALLGDHSKITIFNVERFLEIFEKQLNSVIAFVYMNERKHKVRSDRLTVRNVERLIENPTPIENIVLTQQCAECAEGEDVNPYDEEFVMPKTMEEVKVHLREKVMQPEMQYRLHSISQCRLPRSRLLANKRY</sequence>
<dbReference type="Proteomes" id="UP000594454">
    <property type="component" value="Chromosome 6"/>
</dbReference>
<evidence type="ECO:0000259" key="3">
    <source>
        <dbReference type="Pfam" id="PF21773"/>
    </source>
</evidence>